<feature type="domain" description="Excalibur calcium-binding" evidence="2">
    <location>
        <begin position="37"/>
        <end position="95"/>
    </location>
</feature>
<evidence type="ECO:0000256" key="1">
    <source>
        <dbReference type="SAM" id="SignalP"/>
    </source>
</evidence>
<evidence type="ECO:0000259" key="2">
    <source>
        <dbReference type="SMART" id="SM00894"/>
    </source>
</evidence>
<keyword evidence="1" id="KW-0732">Signal</keyword>
<organism evidence="3 4">
    <name type="scientific">Nakamurella panacisegetis</name>
    <dbReference type="NCBI Taxonomy" id="1090615"/>
    <lineage>
        <taxon>Bacteria</taxon>
        <taxon>Bacillati</taxon>
        <taxon>Actinomycetota</taxon>
        <taxon>Actinomycetes</taxon>
        <taxon>Nakamurellales</taxon>
        <taxon>Nakamurellaceae</taxon>
        <taxon>Nakamurella</taxon>
    </lineage>
</organism>
<feature type="chain" id="PRO_5009251585" evidence="1">
    <location>
        <begin position="32"/>
        <end position="97"/>
    </location>
</feature>
<protein>
    <submittedName>
        <fullName evidence="3">Excalibur calcium-binding domain-containing protein</fullName>
    </submittedName>
</protein>
<dbReference type="STRING" id="1090615.SAMN04515671_4351"/>
<feature type="signal peptide" evidence="1">
    <location>
        <begin position="1"/>
        <end position="31"/>
    </location>
</feature>
<accession>A0A1H0SXN8</accession>
<dbReference type="Pfam" id="PF05901">
    <property type="entry name" value="Excalibur"/>
    <property type="match status" value="1"/>
</dbReference>
<dbReference type="RefSeq" id="WP_197676307.1">
    <property type="nucleotide sequence ID" value="NZ_LT629710.1"/>
</dbReference>
<evidence type="ECO:0000313" key="3">
    <source>
        <dbReference type="EMBL" id="SDP46563.1"/>
    </source>
</evidence>
<evidence type="ECO:0000313" key="4">
    <source>
        <dbReference type="Proteomes" id="UP000198741"/>
    </source>
</evidence>
<dbReference type="SMART" id="SM00894">
    <property type="entry name" value="Excalibur"/>
    <property type="match status" value="1"/>
</dbReference>
<dbReference type="EMBL" id="LT629710">
    <property type="protein sequence ID" value="SDP46563.1"/>
    <property type="molecule type" value="Genomic_DNA"/>
</dbReference>
<proteinExistence type="predicted"/>
<keyword evidence="4" id="KW-1185">Reference proteome</keyword>
<gene>
    <name evidence="3" type="ORF">SAMN04515671_4351</name>
</gene>
<dbReference type="Proteomes" id="UP000198741">
    <property type="component" value="Chromosome I"/>
</dbReference>
<reference evidence="3 4" key="1">
    <citation type="submission" date="2016-10" db="EMBL/GenBank/DDBJ databases">
        <authorList>
            <person name="de Groot N.N."/>
        </authorList>
    </citation>
    <scope>NUCLEOTIDE SEQUENCE [LARGE SCALE GENOMIC DNA]</scope>
    <source>
        <strain evidence="4">P4-7,KCTC 19426,CECT 7604</strain>
    </source>
</reference>
<sequence>MLTHRRITSAVLTFVLAATMSVGIAAPAAEAAGKPRVFANCTQLNKVYRHGVGQVGAHDKSRSKNFRPVTTFTRDDALYQANRARDADNDGIACEKR</sequence>
<dbReference type="AlphaFoldDB" id="A0A1H0SXN8"/>
<name>A0A1H0SXN8_9ACTN</name>
<dbReference type="InterPro" id="IPR008613">
    <property type="entry name" value="Excalibur_Ca-bd_domain"/>
</dbReference>